<dbReference type="GO" id="GO:0009435">
    <property type="term" value="P:NAD+ biosynthetic process"/>
    <property type="evidence" value="ECO:0007669"/>
    <property type="project" value="UniProtKB-UniRule"/>
</dbReference>
<dbReference type="GO" id="GO:0000309">
    <property type="term" value="F:nicotinamide-nucleotide adenylyltransferase activity"/>
    <property type="evidence" value="ECO:0007669"/>
    <property type="project" value="UniProtKB-UniRule"/>
</dbReference>
<accession>A0A3G1B1J4</accession>
<evidence type="ECO:0000256" key="4">
    <source>
        <dbReference type="HAMAP-Rule" id="MF_00243"/>
    </source>
</evidence>
<evidence type="ECO:0000256" key="3">
    <source>
        <dbReference type="ARBA" id="ARBA00022695"/>
    </source>
</evidence>
<dbReference type="GO" id="GO:0005524">
    <property type="term" value="F:ATP binding"/>
    <property type="evidence" value="ECO:0007669"/>
    <property type="project" value="UniProtKB-KW"/>
</dbReference>
<dbReference type="STRING" id="1603555.SU86_006080"/>
<dbReference type="NCBIfam" id="NF002243">
    <property type="entry name" value="PRK01153.1"/>
    <property type="match status" value="1"/>
</dbReference>
<evidence type="ECO:0000256" key="1">
    <source>
        <dbReference type="ARBA" id="ARBA00010124"/>
    </source>
</evidence>
<dbReference type="InterPro" id="IPR006418">
    <property type="entry name" value="NMN_Atrans_arc"/>
</dbReference>
<keyword evidence="3 4" id="KW-0548">Nucleotidyltransferase</keyword>
<dbReference type="OrthoDB" id="264480at2157"/>
<evidence type="ECO:0000313" key="6">
    <source>
        <dbReference type="EMBL" id="AJZ76006.1"/>
    </source>
</evidence>
<evidence type="ECO:0000259" key="5">
    <source>
        <dbReference type="Pfam" id="PF01467"/>
    </source>
</evidence>
<feature type="domain" description="Cytidyltransferase-like" evidence="5">
    <location>
        <begin position="5"/>
        <end position="131"/>
    </location>
</feature>
<comment type="similarity">
    <text evidence="1 4">Belongs to the archaeal NMN adenylyltransferase family.</text>
</comment>
<dbReference type="HAMAP" id="MF_00243">
    <property type="entry name" value="NMN_adenylyltr"/>
    <property type="match status" value="1"/>
</dbReference>
<dbReference type="SUPFAM" id="SSF52374">
    <property type="entry name" value="Nucleotidylyl transferase"/>
    <property type="match status" value="1"/>
</dbReference>
<keyword evidence="4" id="KW-0963">Cytoplasm</keyword>
<dbReference type="UniPathway" id="UPA00253">
    <property type="reaction ID" value="UER00600"/>
</dbReference>
<dbReference type="NCBIfam" id="TIGR00125">
    <property type="entry name" value="cyt_tran_rel"/>
    <property type="match status" value="1"/>
</dbReference>
<sequence>MDGLLIGRFQPFHLGHLAAVKFALTQIDNLSIGIGSSNRHNEKRNPFSAEERKEMIESSLDKSDLQKCKIYFVPDVNDHAKWTYHVDEIIPKYDVVFSNDDFTHELYKKRDIKVVSVPLKQREILSGTDIRLKIASGQSWEDLVPSGTAKVLLKINAKDRLAKL</sequence>
<dbReference type="Proteomes" id="UP000266745">
    <property type="component" value="Chromosome"/>
</dbReference>
<dbReference type="PANTHER" id="PTHR21342:SF0">
    <property type="entry name" value="BIFUNCTIONAL NMN ADENYLYLTRANSFERASE_NUDIX HYDROLASE"/>
    <property type="match status" value="1"/>
</dbReference>
<dbReference type="KEGG" id="tah:SU86_006080"/>
<organism evidence="6 7">
    <name type="scientific">Candidatus Nitrosotenuis cloacae</name>
    <dbReference type="NCBI Taxonomy" id="1603555"/>
    <lineage>
        <taxon>Archaea</taxon>
        <taxon>Nitrososphaerota</taxon>
        <taxon>Candidatus Nitrosotenuis</taxon>
    </lineage>
</organism>
<dbReference type="InterPro" id="IPR014729">
    <property type="entry name" value="Rossmann-like_a/b/a_fold"/>
</dbReference>
<evidence type="ECO:0000256" key="2">
    <source>
        <dbReference type="ARBA" id="ARBA00022679"/>
    </source>
</evidence>
<keyword evidence="4" id="KW-0067">ATP-binding</keyword>
<keyword evidence="4" id="KW-0520">NAD</keyword>
<dbReference type="EC" id="2.7.7.1" evidence="4"/>
<comment type="subcellular location">
    <subcellularLocation>
        <location evidence="4">Cytoplasm</location>
    </subcellularLocation>
</comment>
<dbReference type="PANTHER" id="PTHR21342">
    <property type="entry name" value="PHOSPHOPANTETHEINE ADENYLYLTRANSFERASE"/>
    <property type="match status" value="1"/>
</dbReference>
<dbReference type="GO" id="GO:0005737">
    <property type="term" value="C:cytoplasm"/>
    <property type="evidence" value="ECO:0007669"/>
    <property type="project" value="UniProtKB-SubCell"/>
</dbReference>
<keyword evidence="2 4" id="KW-0808">Transferase</keyword>
<keyword evidence="7" id="KW-1185">Reference proteome</keyword>
<reference evidence="6 7" key="1">
    <citation type="journal article" date="2016" name="Sci. Rep.">
        <title>A novel ammonia-oxidizing archaeon from wastewater treatment plant: Its enrichment, physiological and genomic characteristics.</title>
        <authorList>
            <person name="Li Y."/>
            <person name="Ding K."/>
            <person name="Wen X."/>
            <person name="Zhang B."/>
            <person name="Shen B."/>
            <person name="Yang Y."/>
        </authorList>
    </citation>
    <scope>NUCLEOTIDE SEQUENCE [LARGE SCALE GENOMIC DNA]</scope>
    <source>
        <strain evidence="6 7">SAT1</strain>
    </source>
</reference>
<gene>
    <name evidence="6" type="ORF">SU86_006080</name>
</gene>
<dbReference type="Pfam" id="PF01467">
    <property type="entry name" value="CTP_transf_like"/>
    <property type="match status" value="1"/>
</dbReference>
<keyword evidence="4" id="KW-0547">Nucleotide-binding</keyword>
<dbReference type="GeneID" id="24875968"/>
<dbReference type="EMBL" id="CP011097">
    <property type="protein sequence ID" value="AJZ76006.1"/>
    <property type="molecule type" value="Genomic_DNA"/>
</dbReference>
<keyword evidence="4" id="KW-0662">Pyridine nucleotide biosynthesis</keyword>
<comment type="catalytic activity">
    <reaction evidence="4">
        <text>beta-nicotinamide D-ribonucleotide + ATP + H(+) = diphosphate + NAD(+)</text>
        <dbReference type="Rhea" id="RHEA:21360"/>
        <dbReference type="ChEBI" id="CHEBI:14649"/>
        <dbReference type="ChEBI" id="CHEBI:15378"/>
        <dbReference type="ChEBI" id="CHEBI:30616"/>
        <dbReference type="ChEBI" id="CHEBI:33019"/>
        <dbReference type="ChEBI" id="CHEBI:57540"/>
        <dbReference type="EC" id="2.7.7.1"/>
    </reaction>
</comment>
<dbReference type="Gene3D" id="3.40.50.620">
    <property type="entry name" value="HUPs"/>
    <property type="match status" value="1"/>
</dbReference>
<dbReference type="AlphaFoldDB" id="A0A3G1B1J4"/>
<comment type="pathway">
    <text evidence="4">Cofactor biosynthesis; NAD(+) biosynthesis; NAD(+) from nicotinamide D-ribonucleotide: step 1/1.</text>
</comment>
<proteinExistence type="inferred from homology"/>
<evidence type="ECO:0000313" key="7">
    <source>
        <dbReference type="Proteomes" id="UP000266745"/>
    </source>
</evidence>
<dbReference type="InterPro" id="IPR004821">
    <property type="entry name" value="Cyt_trans-like"/>
</dbReference>
<dbReference type="RefSeq" id="WP_048188904.1">
    <property type="nucleotide sequence ID" value="NZ_CP011097.1"/>
</dbReference>
<protein>
    <recommendedName>
        <fullName evidence="4">Nicotinamide-nucleotide adenylyltransferase</fullName>
        <ecNumber evidence="4">2.7.7.1</ecNumber>
    </recommendedName>
    <alternativeName>
        <fullName evidence="4">NAD(+) diphosphorylase</fullName>
    </alternativeName>
    <alternativeName>
        <fullName evidence="4">NAD(+) pyrophosphorylase</fullName>
    </alternativeName>
    <alternativeName>
        <fullName evidence="4">NMN adenylyltransferase</fullName>
    </alternativeName>
</protein>
<name>A0A3G1B1J4_9ARCH</name>